<dbReference type="RefSeq" id="WP_198111706.1">
    <property type="nucleotide sequence ID" value="NZ_JAEDAK010000009.1"/>
</dbReference>
<protein>
    <recommendedName>
        <fullName evidence="4">Solute-binding protein family 3/N-terminal domain-containing protein</fullName>
    </recommendedName>
</protein>
<dbReference type="Gene3D" id="3.40.190.10">
    <property type="entry name" value="Periplasmic binding protein-like II"/>
    <property type="match status" value="2"/>
</dbReference>
<reference evidence="2" key="1">
    <citation type="submission" date="2020-12" db="EMBL/GenBank/DDBJ databases">
        <title>The genome sequence of Inhella sp. 1Y17.</title>
        <authorList>
            <person name="Liu Y."/>
        </authorList>
    </citation>
    <scope>NUCLEOTIDE SEQUENCE</scope>
    <source>
        <strain evidence="2">1Y17</strain>
    </source>
</reference>
<feature type="chain" id="PRO_5036989062" description="Solute-binding protein family 3/N-terminal domain-containing protein" evidence="1">
    <location>
        <begin position="20"/>
        <end position="249"/>
    </location>
</feature>
<organism evidence="2 3">
    <name type="scientific">Inhella proteolytica</name>
    <dbReference type="NCBI Taxonomy" id="2795029"/>
    <lineage>
        <taxon>Bacteria</taxon>
        <taxon>Pseudomonadati</taxon>
        <taxon>Pseudomonadota</taxon>
        <taxon>Betaproteobacteria</taxon>
        <taxon>Burkholderiales</taxon>
        <taxon>Sphaerotilaceae</taxon>
        <taxon>Inhella</taxon>
    </lineage>
</organism>
<feature type="signal peptide" evidence="1">
    <location>
        <begin position="1"/>
        <end position="19"/>
    </location>
</feature>
<dbReference type="AlphaFoldDB" id="A0A931J445"/>
<evidence type="ECO:0000313" key="2">
    <source>
        <dbReference type="EMBL" id="MBH9577931.1"/>
    </source>
</evidence>
<dbReference type="Proteomes" id="UP000613266">
    <property type="component" value="Unassembled WGS sequence"/>
</dbReference>
<keyword evidence="1" id="KW-0732">Signal</keyword>
<keyword evidence="3" id="KW-1185">Reference proteome</keyword>
<dbReference type="SUPFAM" id="SSF53850">
    <property type="entry name" value="Periplasmic binding protein-like II"/>
    <property type="match status" value="1"/>
</dbReference>
<evidence type="ECO:0000256" key="1">
    <source>
        <dbReference type="SAM" id="SignalP"/>
    </source>
</evidence>
<evidence type="ECO:0000313" key="3">
    <source>
        <dbReference type="Proteomes" id="UP000613266"/>
    </source>
</evidence>
<gene>
    <name evidence="2" type="ORF">I7X39_13585</name>
</gene>
<accession>A0A931J445</accession>
<evidence type="ECO:0008006" key="4">
    <source>
        <dbReference type="Google" id="ProtNLM"/>
    </source>
</evidence>
<name>A0A931J445_9BURK</name>
<sequence>MRSTLFSLLILVGPATASAAEPIPVHVLEAPRGADGQPQTHPVTGLQERMQKVFDTAGLAVRFEPVPLRRSLQALSRNDEALCVLGVFRTPEREAFGRYSRPVVLEEQQVLIAPARVAAQLRQLATAQLALHDSRFQLLVYEGVSYGVELDRWIALRPQSPVRASSGTARALPMLERGHADLMIGARSELEAMRRREGYPMGRFEAVLLPGMPAPPTRHLLCSRKVDPAWVARFDAALPAVPWQPQPPP</sequence>
<proteinExistence type="predicted"/>
<comment type="caution">
    <text evidence="2">The sequence shown here is derived from an EMBL/GenBank/DDBJ whole genome shotgun (WGS) entry which is preliminary data.</text>
</comment>
<dbReference type="EMBL" id="JAEDAK010000009">
    <property type="protein sequence ID" value="MBH9577931.1"/>
    <property type="molecule type" value="Genomic_DNA"/>
</dbReference>